<dbReference type="GO" id="GO:0009279">
    <property type="term" value="C:cell outer membrane"/>
    <property type="evidence" value="ECO:0007669"/>
    <property type="project" value="UniProtKB-SubCell"/>
</dbReference>
<dbReference type="NCBIfam" id="TIGR01783">
    <property type="entry name" value="TonB-siderophor"/>
    <property type="match status" value="1"/>
</dbReference>
<dbReference type="SUPFAM" id="SSF56935">
    <property type="entry name" value="Porins"/>
    <property type="match status" value="1"/>
</dbReference>
<evidence type="ECO:0000313" key="16">
    <source>
        <dbReference type="Proteomes" id="UP000484255"/>
    </source>
</evidence>
<dbReference type="AlphaFoldDB" id="A0A7C9TM64"/>
<comment type="subcellular location">
    <subcellularLocation>
        <location evidence="1 10">Cell outer membrane</location>
        <topology evidence="1 10">Multi-pass membrane protein</topology>
    </subcellularLocation>
</comment>
<dbReference type="RefSeq" id="WP_163460060.1">
    <property type="nucleotide sequence ID" value="NZ_JAAGOH010000063.1"/>
</dbReference>
<comment type="caution">
    <text evidence="15">The sequence shown here is derived from an EMBL/GenBank/DDBJ whole genome shotgun (WGS) entry which is preliminary data.</text>
</comment>
<evidence type="ECO:0000256" key="6">
    <source>
        <dbReference type="ARBA" id="ARBA00023077"/>
    </source>
</evidence>
<protein>
    <submittedName>
        <fullName evidence="15">TonB-dependent siderophore receptor</fullName>
    </submittedName>
</protein>
<evidence type="ECO:0000256" key="2">
    <source>
        <dbReference type="ARBA" id="ARBA00009810"/>
    </source>
</evidence>
<evidence type="ECO:0000256" key="8">
    <source>
        <dbReference type="ARBA" id="ARBA00023170"/>
    </source>
</evidence>
<dbReference type="PANTHER" id="PTHR32552:SF83">
    <property type="entry name" value="BLR3904 PROTEIN"/>
    <property type="match status" value="1"/>
</dbReference>
<dbReference type="PANTHER" id="PTHR32552">
    <property type="entry name" value="FERRICHROME IRON RECEPTOR-RELATED"/>
    <property type="match status" value="1"/>
</dbReference>
<feature type="signal peptide" evidence="12">
    <location>
        <begin position="1"/>
        <end position="32"/>
    </location>
</feature>
<keyword evidence="4 10" id="KW-1134">Transmembrane beta strand</keyword>
<accession>A0A7C9TM64</accession>
<evidence type="ECO:0000256" key="3">
    <source>
        <dbReference type="ARBA" id="ARBA00022448"/>
    </source>
</evidence>
<evidence type="ECO:0000259" key="13">
    <source>
        <dbReference type="Pfam" id="PF00593"/>
    </source>
</evidence>
<sequence>MTSPRPNRRPLPRVAASTLLPLGALAAGFAHAQATPADAPTAVLPTVRVTATAETEQGKDTLKPATTRIGKGTQAVKDIPQSVTVLTERLMNDRNLDDFKEVLRSTAGVTFLAGETGEEDVRLRGFSLQQAGDIYIDGMRDSPVIERDTFNYDRVEVLKGSASMLFGRGSTGGVVNQVSKQPFAMDQHEVALTVGSGNDKRLTGDFNLGMGENAGLRVNAMVQQADNWGASVDKKGIAPTYRWGIGTTDEFSVGLYHLTYDNRPNYNHPWFLSDTRTVGSSTVAVGEIQPVLAAKNYYGLASDYHQGHNTQLTLGHVHRFGDGGELSTRVRHGTYERDILVSAIRWGTTNGATTTASNVSDATLLSRSPKGRYAESDITSLQSDYSRKFAAAGLEHELLAGLDVVDEDAQRINSYTTGLTYPSTTVGTPNDGASVADTRADPKLNSFQARNLGVYVQDTLSLTPQWKLLAGLRMDLFKARYQTAETTAANGTVTPATSFERTDRLWSPRLGAMFQPDAASNYYFSYGTSYNTSGDTYQYAVGSPSSRVANTPAEKSRNIELGAKWDLFSQRALLGLALFRSEKYNERNTDPDTAATQELLSGRRHATGLELNLAGRVTPAWEVFYNHTWIPSARIDESNVALNATSTGAQVEGDRPGLTPKHSASLWSTYKLSPQWRVGGGLNYSGEQNPEGSRHVIAPAFTTVDAMAEYTFSERYSAKLNVSNLTDELYADALYRGFYTPGAPRKVQLTVKGTFY</sequence>
<evidence type="ECO:0000256" key="5">
    <source>
        <dbReference type="ARBA" id="ARBA00022692"/>
    </source>
</evidence>
<evidence type="ECO:0000256" key="1">
    <source>
        <dbReference type="ARBA" id="ARBA00004571"/>
    </source>
</evidence>
<name>A0A7C9TM64_9BURK</name>
<gene>
    <name evidence="15" type="ORF">G3A44_22875</name>
</gene>
<keyword evidence="3 10" id="KW-0813">Transport</keyword>
<dbReference type="InterPro" id="IPR000531">
    <property type="entry name" value="Beta-barrel_TonB"/>
</dbReference>
<keyword evidence="16" id="KW-1185">Reference proteome</keyword>
<evidence type="ECO:0000256" key="10">
    <source>
        <dbReference type="PROSITE-ProRule" id="PRU01360"/>
    </source>
</evidence>
<dbReference type="InterPro" id="IPR039426">
    <property type="entry name" value="TonB-dep_rcpt-like"/>
</dbReference>
<keyword evidence="6 11" id="KW-0798">TonB box</keyword>
<dbReference type="InterPro" id="IPR037066">
    <property type="entry name" value="Plug_dom_sf"/>
</dbReference>
<evidence type="ECO:0000256" key="4">
    <source>
        <dbReference type="ARBA" id="ARBA00022452"/>
    </source>
</evidence>
<organism evidence="15 16">
    <name type="scientific">Ideonella livida</name>
    <dbReference type="NCBI Taxonomy" id="2707176"/>
    <lineage>
        <taxon>Bacteria</taxon>
        <taxon>Pseudomonadati</taxon>
        <taxon>Pseudomonadota</taxon>
        <taxon>Betaproteobacteria</taxon>
        <taxon>Burkholderiales</taxon>
        <taxon>Sphaerotilaceae</taxon>
        <taxon>Ideonella</taxon>
    </lineage>
</organism>
<keyword evidence="12" id="KW-0732">Signal</keyword>
<comment type="similarity">
    <text evidence="2 10 11">Belongs to the TonB-dependent receptor family.</text>
</comment>
<dbReference type="CDD" id="cd01347">
    <property type="entry name" value="ligand_gated_channel"/>
    <property type="match status" value="1"/>
</dbReference>
<dbReference type="Gene3D" id="2.170.130.10">
    <property type="entry name" value="TonB-dependent receptor, plug domain"/>
    <property type="match status" value="1"/>
</dbReference>
<dbReference type="Pfam" id="PF07715">
    <property type="entry name" value="Plug"/>
    <property type="match status" value="1"/>
</dbReference>
<evidence type="ECO:0000313" key="15">
    <source>
        <dbReference type="EMBL" id="NDY94040.1"/>
    </source>
</evidence>
<dbReference type="GO" id="GO:0015891">
    <property type="term" value="P:siderophore transport"/>
    <property type="evidence" value="ECO:0007669"/>
    <property type="project" value="InterPro"/>
</dbReference>
<evidence type="ECO:0000256" key="9">
    <source>
        <dbReference type="ARBA" id="ARBA00023237"/>
    </source>
</evidence>
<dbReference type="Proteomes" id="UP000484255">
    <property type="component" value="Unassembled WGS sequence"/>
</dbReference>
<dbReference type="InterPro" id="IPR012910">
    <property type="entry name" value="Plug_dom"/>
</dbReference>
<proteinExistence type="inferred from homology"/>
<dbReference type="GO" id="GO:0038023">
    <property type="term" value="F:signaling receptor activity"/>
    <property type="evidence" value="ECO:0007669"/>
    <property type="project" value="InterPro"/>
</dbReference>
<dbReference type="Pfam" id="PF00593">
    <property type="entry name" value="TonB_dep_Rec_b-barrel"/>
    <property type="match status" value="1"/>
</dbReference>
<feature type="domain" description="TonB-dependent receptor-like beta-barrel" evidence="13">
    <location>
        <begin position="267"/>
        <end position="725"/>
    </location>
</feature>
<evidence type="ECO:0000256" key="12">
    <source>
        <dbReference type="SAM" id="SignalP"/>
    </source>
</evidence>
<dbReference type="InterPro" id="IPR010105">
    <property type="entry name" value="TonB_sidphr_rcpt"/>
</dbReference>
<keyword evidence="7 10" id="KW-0472">Membrane</keyword>
<keyword evidence="8 15" id="KW-0675">Receptor</keyword>
<dbReference type="GO" id="GO:0015344">
    <property type="term" value="F:siderophore uptake transmembrane transporter activity"/>
    <property type="evidence" value="ECO:0007669"/>
    <property type="project" value="TreeGrafter"/>
</dbReference>
<evidence type="ECO:0000256" key="11">
    <source>
        <dbReference type="RuleBase" id="RU003357"/>
    </source>
</evidence>
<dbReference type="PROSITE" id="PS52016">
    <property type="entry name" value="TONB_DEPENDENT_REC_3"/>
    <property type="match status" value="1"/>
</dbReference>
<feature type="domain" description="TonB-dependent receptor plug" evidence="14">
    <location>
        <begin position="76"/>
        <end position="174"/>
    </location>
</feature>
<feature type="chain" id="PRO_5028843605" evidence="12">
    <location>
        <begin position="33"/>
        <end position="756"/>
    </location>
</feature>
<reference evidence="15 16" key="1">
    <citation type="submission" date="2020-02" db="EMBL/GenBank/DDBJ databases">
        <title>Ideonella bacterium strain TBM-1.</title>
        <authorList>
            <person name="Chen W.-M."/>
        </authorList>
    </citation>
    <scope>NUCLEOTIDE SEQUENCE [LARGE SCALE GENOMIC DNA]</scope>
    <source>
        <strain evidence="15 16">TBM-1</strain>
    </source>
</reference>
<dbReference type="Gene3D" id="2.40.170.20">
    <property type="entry name" value="TonB-dependent receptor, beta-barrel domain"/>
    <property type="match status" value="1"/>
</dbReference>
<keyword evidence="9 10" id="KW-0998">Cell outer membrane</keyword>
<evidence type="ECO:0000256" key="7">
    <source>
        <dbReference type="ARBA" id="ARBA00023136"/>
    </source>
</evidence>
<dbReference type="EMBL" id="JAAGOH010000063">
    <property type="protein sequence ID" value="NDY94040.1"/>
    <property type="molecule type" value="Genomic_DNA"/>
</dbReference>
<keyword evidence="5 10" id="KW-0812">Transmembrane</keyword>
<evidence type="ECO:0000259" key="14">
    <source>
        <dbReference type="Pfam" id="PF07715"/>
    </source>
</evidence>
<dbReference type="InterPro" id="IPR036942">
    <property type="entry name" value="Beta-barrel_TonB_sf"/>
</dbReference>